<protein>
    <submittedName>
        <fullName evidence="2">Uncharacterized protein</fullName>
    </submittedName>
</protein>
<gene>
    <name evidence="2" type="ORF">HNR72_007503</name>
</gene>
<feature type="region of interest" description="Disordered" evidence="1">
    <location>
        <begin position="68"/>
        <end position="118"/>
    </location>
</feature>
<organism evidence="2 3">
    <name type="scientific">Streptomyces collinus</name>
    <dbReference type="NCBI Taxonomy" id="42684"/>
    <lineage>
        <taxon>Bacteria</taxon>
        <taxon>Bacillati</taxon>
        <taxon>Actinomycetota</taxon>
        <taxon>Actinomycetes</taxon>
        <taxon>Kitasatosporales</taxon>
        <taxon>Streptomycetaceae</taxon>
        <taxon>Streptomyces</taxon>
    </lineage>
</organism>
<keyword evidence="3" id="KW-1185">Reference proteome</keyword>
<name>A0AA89QGK2_STRCU</name>
<proteinExistence type="predicted"/>
<dbReference type="EMBL" id="JACHLX010000002">
    <property type="protein sequence ID" value="MBB5816381.1"/>
    <property type="molecule type" value="Genomic_DNA"/>
</dbReference>
<comment type="caution">
    <text evidence="2">The sequence shown here is derived from an EMBL/GenBank/DDBJ whole genome shotgun (WGS) entry which is preliminary data.</text>
</comment>
<dbReference type="AlphaFoldDB" id="A0AA89QGK2"/>
<accession>A0AA89QGK2</accession>
<evidence type="ECO:0000256" key="1">
    <source>
        <dbReference type="SAM" id="MobiDB-lite"/>
    </source>
</evidence>
<evidence type="ECO:0000313" key="3">
    <source>
        <dbReference type="Proteomes" id="UP000579531"/>
    </source>
</evidence>
<feature type="region of interest" description="Disordered" evidence="1">
    <location>
        <begin position="1"/>
        <end position="27"/>
    </location>
</feature>
<reference evidence="2 3" key="1">
    <citation type="submission" date="2020-08" db="EMBL/GenBank/DDBJ databases">
        <title>Sequencing the genomes of 1000 actinobacteria strains.</title>
        <authorList>
            <person name="Klenk H.-P."/>
        </authorList>
    </citation>
    <scope>NUCLEOTIDE SEQUENCE [LARGE SCALE GENOMIC DNA]</scope>
    <source>
        <strain evidence="2 3">DSM 40129</strain>
    </source>
</reference>
<evidence type="ECO:0000313" key="2">
    <source>
        <dbReference type="EMBL" id="MBB5816381.1"/>
    </source>
</evidence>
<dbReference type="Proteomes" id="UP000579531">
    <property type="component" value="Unassembled WGS sequence"/>
</dbReference>
<sequence length="133" mass="13159">MAAGLGTLRVDGKEGHTAGDTARGAGEGARIAERLQVQQRQVGAPVGLPPLEHVVVADVVLVAERDEAGHADAEPLQTAEQCDTDPAGLHGDPGEARRGVGGGEGGVEADPVLGVGQAPAVGADEAHVVITAG</sequence>